<evidence type="ECO:0000313" key="2">
    <source>
        <dbReference type="Proteomes" id="UP000887578"/>
    </source>
</evidence>
<reference evidence="3" key="1">
    <citation type="submission" date="2022-11" db="UniProtKB">
        <authorList>
            <consortium name="WormBaseParasite"/>
        </authorList>
    </citation>
    <scope>IDENTIFICATION</scope>
</reference>
<feature type="chain" id="PRO_5037723736" evidence="1">
    <location>
        <begin position="24"/>
        <end position="188"/>
    </location>
</feature>
<feature type="signal peptide" evidence="1">
    <location>
        <begin position="1"/>
        <end position="23"/>
    </location>
</feature>
<proteinExistence type="predicted"/>
<dbReference type="AlphaFoldDB" id="A0A914Q9Y3"/>
<accession>A0A914Q9Y3</accession>
<evidence type="ECO:0000313" key="3">
    <source>
        <dbReference type="WBParaSite" id="PDA_v2.g27959.t1"/>
    </source>
</evidence>
<name>A0A914Q9Y3_9BILA</name>
<keyword evidence="2" id="KW-1185">Reference proteome</keyword>
<dbReference type="WBParaSite" id="PDA_v2.g27959.t1">
    <property type="protein sequence ID" value="PDA_v2.g27959.t1"/>
    <property type="gene ID" value="PDA_v2.g27959"/>
</dbReference>
<protein>
    <submittedName>
        <fullName evidence="3">Uncharacterized protein</fullName>
    </submittedName>
</protein>
<dbReference type="Proteomes" id="UP000887578">
    <property type="component" value="Unplaced"/>
</dbReference>
<evidence type="ECO:0000256" key="1">
    <source>
        <dbReference type="SAM" id="SignalP"/>
    </source>
</evidence>
<keyword evidence="1" id="KW-0732">Signal</keyword>
<sequence length="188" mass="20995">MKFCHSIFLLFFFVFLLPTFVNAGLNECLAGGGCHYYDDVEFYREIDGTGLKKCADEICYAFKCIGPDGKIMDGRGCYEDFRGACSSLSGEILEKAKGEKEYQYYDENVIVISCVDDVVLGSGCADSELFKHMAMPIVVQTFGKNHTKLSGSKQCTYTTEPYKELASNSNDVKLSGIVILGFIIFYLW</sequence>
<organism evidence="2 3">
    <name type="scientific">Panagrolaimus davidi</name>
    <dbReference type="NCBI Taxonomy" id="227884"/>
    <lineage>
        <taxon>Eukaryota</taxon>
        <taxon>Metazoa</taxon>
        <taxon>Ecdysozoa</taxon>
        <taxon>Nematoda</taxon>
        <taxon>Chromadorea</taxon>
        <taxon>Rhabditida</taxon>
        <taxon>Tylenchina</taxon>
        <taxon>Panagrolaimomorpha</taxon>
        <taxon>Panagrolaimoidea</taxon>
        <taxon>Panagrolaimidae</taxon>
        <taxon>Panagrolaimus</taxon>
    </lineage>
</organism>